<reference evidence="8 9" key="1">
    <citation type="journal article" date="2011" name="Front. Microbiol.">
        <title>Two Strains of Crocosphaera watsonii with Highly Conserved Genomes are Distinguished by Strain-Specific Features.</title>
        <authorList>
            <person name="Bench S.R."/>
            <person name="Ilikchyan I.N."/>
            <person name="Tripp H.J."/>
            <person name="Zehr J.P."/>
        </authorList>
    </citation>
    <scope>NUCLEOTIDE SEQUENCE [LARGE SCALE GENOMIC DNA]</scope>
    <source>
        <strain evidence="8 9">WH 0003</strain>
    </source>
</reference>
<dbReference type="UniPathway" id="UPA00164"/>
<gene>
    <name evidence="6" type="primary">glgA</name>
    <name evidence="8" type="ORF">CWATWH0003_4433</name>
</gene>
<dbReference type="Proteomes" id="UP000003477">
    <property type="component" value="Unassembled WGS sequence"/>
</dbReference>
<comment type="caution">
    <text evidence="8">The sequence shown here is derived from an EMBL/GenBank/DDBJ whole genome shotgun (WGS) entry which is preliminary data.</text>
</comment>
<evidence type="ECO:0000256" key="4">
    <source>
        <dbReference type="ARBA" id="ARBA00022679"/>
    </source>
</evidence>
<dbReference type="RefSeq" id="WP_007307243.1">
    <property type="nucleotide sequence ID" value="NZ_AESD01000665.1"/>
</dbReference>
<name>G5JAG9_CROWT</name>
<dbReference type="GO" id="GO:0005978">
    <property type="term" value="P:glycogen biosynthetic process"/>
    <property type="evidence" value="ECO:0007669"/>
    <property type="project" value="UniProtKB-UniRule"/>
</dbReference>
<dbReference type="FunFam" id="3.40.50.2000:FF:000090">
    <property type="entry name" value="Starch synthase, chloroplastic/amyloplastic"/>
    <property type="match status" value="1"/>
</dbReference>
<keyword evidence="5 6" id="KW-0320">Glycogen biosynthesis</keyword>
<comment type="similarity">
    <text evidence="2 6">Belongs to the glycosyltransferase 1 family. Bacterial/plant glycogen synthase subfamily.</text>
</comment>
<evidence type="ECO:0000256" key="2">
    <source>
        <dbReference type="ARBA" id="ARBA00010281"/>
    </source>
</evidence>
<keyword evidence="4 6" id="KW-0808">Transferase</keyword>
<keyword evidence="3 6" id="KW-0328">Glycosyltransferase</keyword>
<dbReference type="EC" id="2.4.1.21" evidence="6"/>
<dbReference type="HAMAP" id="MF_00484">
    <property type="entry name" value="Glycogen_synth"/>
    <property type="match status" value="1"/>
</dbReference>
<feature type="domain" description="Starch synthase catalytic" evidence="7">
    <location>
        <begin position="3"/>
        <end position="272"/>
    </location>
</feature>
<comment type="catalytic activity">
    <reaction evidence="1 6">
        <text>[(1-&gt;4)-alpha-D-glucosyl](n) + ADP-alpha-D-glucose = [(1-&gt;4)-alpha-D-glucosyl](n+1) + ADP + H(+)</text>
        <dbReference type="Rhea" id="RHEA:18189"/>
        <dbReference type="Rhea" id="RHEA-COMP:9584"/>
        <dbReference type="Rhea" id="RHEA-COMP:9587"/>
        <dbReference type="ChEBI" id="CHEBI:15378"/>
        <dbReference type="ChEBI" id="CHEBI:15444"/>
        <dbReference type="ChEBI" id="CHEBI:57498"/>
        <dbReference type="ChEBI" id="CHEBI:456216"/>
        <dbReference type="EC" id="2.4.1.21"/>
    </reaction>
</comment>
<dbReference type="GeneID" id="88767861"/>
<proteinExistence type="inferred from homology"/>
<evidence type="ECO:0000256" key="6">
    <source>
        <dbReference type="HAMAP-Rule" id="MF_00484"/>
    </source>
</evidence>
<comment type="pathway">
    <text evidence="6">Glycan biosynthesis; glycogen biosynthesis.</text>
</comment>
<sequence length="526" mass="57638">MLNICFVSTEVAPYSKTGGLGDVTEGLPEELAKMGHTVCTVAPRFDQYKDAWDTGILEQVKYGKEATKVRYFHSYKKGVDRIWVDHHVYLSKTPLVNKKLYGPKAAVDYIDNSERFSMLAQAALAVPLVVPLGPDGIKGKMGENTIFVCNDWHTALLPLYLKEYYQSSGTFLKAKTVLLLHNIAFQGRFPMSKFEALNLPEKYLPDLSFNTQFAPPPLDEKTTKPITAPEPMQMLNWLKAGFLNCDQALTVSPNFAKEVTSDPAGGVELDAIAKSVGLVGITNGTKAESWNPKKDKFIPANYDAETMDSGKKLCKAALQEECGLEVDPDIPILGFIGRLENQKGPDVIMAAMPELAKLNCQVVILGTGAPKLEEKLEALENTYPFAKGVAKFDPELARLITAGADYCLMPSRFEPCGLNQLYAMMYGTIPVVAPVGGLVDTVLPQFGFLMGKIPLPDKPGVAVSEAMLEEGVEAMIVGIKKALQEYGTPKFEQMRLACMANDVSWQHPAAKYVDVFEALMSSDIEA</sequence>
<dbReference type="PANTHER" id="PTHR45825">
    <property type="entry name" value="GRANULE-BOUND STARCH SYNTHASE 1, CHLOROPLASTIC/AMYLOPLASTIC"/>
    <property type="match status" value="1"/>
</dbReference>
<evidence type="ECO:0000313" key="9">
    <source>
        <dbReference type="Proteomes" id="UP000003477"/>
    </source>
</evidence>
<dbReference type="PATRIC" id="fig|423471.3.peg.4150"/>
<dbReference type="Pfam" id="PF08323">
    <property type="entry name" value="Glyco_transf_5"/>
    <property type="match status" value="1"/>
</dbReference>
<dbReference type="EMBL" id="AESD01000665">
    <property type="protein sequence ID" value="EHJ10819.1"/>
    <property type="molecule type" value="Genomic_DNA"/>
</dbReference>
<evidence type="ECO:0000259" key="7">
    <source>
        <dbReference type="Pfam" id="PF08323"/>
    </source>
</evidence>
<organism evidence="8 9">
    <name type="scientific">Crocosphaera watsonii WH 0003</name>
    <dbReference type="NCBI Taxonomy" id="423471"/>
    <lineage>
        <taxon>Bacteria</taxon>
        <taxon>Bacillati</taxon>
        <taxon>Cyanobacteriota</taxon>
        <taxon>Cyanophyceae</taxon>
        <taxon>Oscillatoriophycideae</taxon>
        <taxon>Chroococcales</taxon>
        <taxon>Aphanothecaceae</taxon>
        <taxon>Crocosphaera</taxon>
    </lineage>
</organism>
<dbReference type="GO" id="GO:0009011">
    <property type="term" value="F:alpha-1,4-glucan glucosyltransferase (ADP-glucose donor) activity"/>
    <property type="evidence" value="ECO:0007669"/>
    <property type="project" value="UniProtKB-UniRule"/>
</dbReference>
<dbReference type="GO" id="GO:0004373">
    <property type="term" value="F:alpha-1,4-glucan glucosyltransferase (UDP-glucose donor) activity"/>
    <property type="evidence" value="ECO:0007669"/>
    <property type="project" value="InterPro"/>
</dbReference>
<dbReference type="InterPro" id="IPR011835">
    <property type="entry name" value="GS/SS"/>
</dbReference>
<dbReference type="NCBIfam" id="TIGR02095">
    <property type="entry name" value="glgA"/>
    <property type="match status" value="1"/>
</dbReference>
<dbReference type="PANTHER" id="PTHR45825:SF3">
    <property type="entry name" value="GRANULE-BOUND STARCH SYNTHASE 1, CHLOROPLASTIC_AMYLOPLASTIC"/>
    <property type="match status" value="1"/>
</dbReference>
<comment type="function">
    <text evidence="6">Synthesizes alpha-1,4-glucan chains using ADP-glucose.</text>
</comment>
<accession>G5JAG9</accession>
<dbReference type="CDD" id="cd03791">
    <property type="entry name" value="GT5_Glycogen_synthase_DULL1-like"/>
    <property type="match status" value="1"/>
</dbReference>
<evidence type="ECO:0000256" key="1">
    <source>
        <dbReference type="ARBA" id="ARBA00001478"/>
    </source>
</evidence>
<protein>
    <recommendedName>
        <fullName evidence="6">Glycogen synthase</fullName>
        <ecNumber evidence="6">2.4.1.21</ecNumber>
    </recommendedName>
    <alternativeName>
        <fullName evidence="6">Starch [bacterial glycogen] synthase</fullName>
    </alternativeName>
</protein>
<evidence type="ECO:0000256" key="5">
    <source>
        <dbReference type="ARBA" id="ARBA00023056"/>
    </source>
</evidence>
<dbReference type="InterPro" id="IPR013534">
    <property type="entry name" value="Starch_synth_cat_dom"/>
</dbReference>
<feature type="binding site" evidence="6">
    <location>
        <position position="16"/>
    </location>
    <ligand>
        <name>ADP-alpha-D-glucose</name>
        <dbReference type="ChEBI" id="CHEBI:57498"/>
    </ligand>
</feature>
<evidence type="ECO:0000313" key="8">
    <source>
        <dbReference type="EMBL" id="EHJ10819.1"/>
    </source>
</evidence>
<dbReference type="SMR" id="G5JAG9"/>
<dbReference type="Pfam" id="PF13692">
    <property type="entry name" value="Glyco_trans_1_4"/>
    <property type="match status" value="1"/>
</dbReference>
<dbReference type="SUPFAM" id="SSF53756">
    <property type="entry name" value="UDP-Glycosyltransferase/glycogen phosphorylase"/>
    <property type="match status" value="1"/>
</dbReference>
<dbReference type="Gene3D" id="3.40.50.2000">
    <property type="entry name" value="Glycogen Phosphorylase B"/>
    <property type="match status" value="2"/>
</dbReference>
<evidence type="ECO:0000256" key="3">
    <source>
        <dbReference type="ARBA" id="ARBA00022676"/>
    </source>
</evidence>
<dbReference type="AlphaFoldDB" id="G5JAG9"/>